<evidence type="ECO:0000256" key="7">
    <source>
        <dbReference type="SAM" id="Phobius"/>
    </source>
</evidence>
<comment type="subcellular location">
    <subcellularLocation>
        <location evidence="1">Cell membrane</location>
        <topology evidence="1">Multi-pass membrane protein</topology>
    </subcellularLocation>
</comment>
<dbReference type="InterPro" id="IPR011014">
    <property type="entry name" value="MscS_channel_TM-2"/>
</dbReference>
<dbReference type="InterPro" id="IPR006685">
    <property type="entry name" value="MscS_channel_2nd"/>
</dbReference>
<keyword evidence="4 7" id="KW-0812">Transmembrane</keyword>
<evidence type="ECO:0000256" key="2">
    <source>
        <dbReference type="ARBA" id="ARBA00008017"/>
    </source>
</evidence>
<evidence type="ECO:0000259" key="10">
    <source>
        <dbReference type="Pfam" id="PF21088"/>
    </source>
</evidence>
<gene>
    <name evidence="11" type="ORF">HMPREF2087_00341</name>
</gene>
<dbReference type="SUPFAM" id="SSF82861">
    <property type="entry name" value="Mechanosensitive channel protein MscS (YggB), transmembrane region"/>
    <property type="match status" value="1"/>
</dbReference>
<evidence type="ECO:0000259" key="9">
    <source>
        <dbReference type="Pfam" id="PF21082"/>
    </source>
</evidence>
<keyword evidence="5 7" id="KW-1133">Transmembrane helix</keyword>
<dbReference type="Proteomes" id="UP000018688">
    <property type="component" value="Unassembled WGS sequence"/>
</dbReference>
<dbReference type="PATRIC" id="fig|1357399.3.peg.355"/>
<keyword evidence="3" id="KW-1003">Cell membrane</keyword>
<dbReference type="PANTHER" id="PTHR43634:SF2">
    <property type="entry name" value="LOW CONDUCTANCE MECHANOSENSITIVE CHANNEL YNAI"/>
    <property type="match status" value="1"/>
</dbReference>
<dbReference type="Gene3D" id="1.10.287.1260">
    <property type="match status" value="1"/>
</dbReference>
<dbReference type="InterPro" id="IPR049142">
    <property type="entry name" value="MS_channel_1st"/>
</dbReference>
<evidence type="ECO:0000313" key="12">
    <source>
        <dbReference type="Proteomes" id="UP000018688"/>
    </source>
</evidence>
<proteinExistence type="inferred from homology"/>
<protein>
    <recommendedName>
        <fullName evidence="13">Mechanosensitive ion channel inner membrane domain-containing protein</fullName>
    </recommendedName>
</protein>
<dbReference type="GO" id="GO:0008381">
    <property type="term" value="F:mechanosensitive monoatomic ion channel activity"/>
    <property type="evidence" value="ECO:0007669"/>
    <property type="project" value="UniProtKB-ARBA"/>
</dbReference>
<name>V8CJ37_9HELI</name>
<dbReference type="GO" id="GO:0005886">
    <property type="term" value="C:plasma membrane"/>
    <property type="evidence" value="ECO:0007669"/>
    <property type="project" value="UniProtKB-SubCell"/>
</dbReference>
<keyword evidence="12" id="KW-1185">Reference proteome</keyword>
<feature type="transmembrane region" description="Helical" evidence="7">
    <location>
        <begin position="50"/>
        <end position="75"/>
    </location>
</feature>
<reference evidence="11 12" key="1">
    <citation type="submission" date="2013-10" db="EMBL/GenBank/DDBJ databases">
        <title>The Genome Sequence of Helicobacter canis NCTC 12740.</title>
        <authorList>
            <consortium name="The Broad Institute Genomics Platform"/>
            <person name="Earl A."/>
            <person name="Fox J.G."/>
            <person name="Shen Z."/>
            <person name="Young S.K."/>
            <person name="Zeng Q."/>
            <person name="Gargeya S."/>
            <person name="Fitzgerald M."/>
            <person name="Abouelleil A."/>
            <person name="Alvarado L."/>
            <person name="Chapman S.B."/>
            <person name="Gainer-Dewar J."/>
            <person name="Goldberg J."/>
            <person name="Griggs A."/>
            <person name="Gujja S."/>
            <person name="Hansen M."/>
            <person name="Howarth C."/>
            <person name="Imamovic A."/>
            <person name="Ireland A."/>
            <person name="Larimer J."/>
            <person name="McCowan C."/>
            <person name="Murphy C."/>
            <person name="Pearson M."/>
            <person name="Poon T.W."/>
            <person name="Priest M."/>
            <person name="Roberts A."/>
            <person name="Saif S."/>
            <person name="Shea T."/>
            <person name="Sykes S."/>
            <person name="Wortman J."/>
            <person name="Nusbaum C."/>
            <person name="Birren B."/>
        </authorList>
    </citation>
    <scope>NUCLEOTIDE SEQUENCE [LARGE SCALE GENOMIC DNA]</scope>
    <source>
        <strain evidence="11 12">NCTC 12740</strain>
    </source>
</reference>
<dbReference type="InterPro" id="IPR045042">
    <property type="entry name" value="YnaI-like"/>
</dbReference>
<dbReference type="InterPro" id="IPR023408">
    <property type="entry name" value="MscS_beta-dom_sf"/>
</dbReference>
<dbReference type="SUPFAM" id="SSF82689">
    <property type="entry name" value="Mechanosensitive channel protein MscS (YggB), C-terminal domain"/>
    <property type="match status" value="1"/>
</dbReference>
<accession>V8CJ37</accession>
<evidence type="ECO:0000259" key="8">
    <source>
        <dbReference type="Pfam" id="PF00924"/>
    </source>
</evidence>
<dbReference type="SUPFAM" id="SSF50182">
    <property type="entry name" value="Sm-like ribonucleoproteins"/>
    <property type="match status" value="1"/>
</dbReference>
<evidence type="ECO:0000313" key="11">
    <source>
        <dbReference type="EMBL" id="ETD27423.1"/>
    </source>
</evidence>
<dbReference type="EMBL" id="AZJJ01000001">
    <property type="protein sequence ID" value="ETD27423.1"/>
    <property type="molecule type" value="Genomic_DNA"/>
</dbReference>
<dbReference type="Gene3D" id="2.30.30.60">
    <property type="match status" value="1"/>
</dbReference>
<feature type="domain" description="Mechanosensitive ion channel transmembrane helices 2/3" evidence="10">
    <location>
        <begin position="191"/>
        <end position="229"/>
    </location>
</feature>
<dbReference type="STRING" id="1357399.HMPREF2087_00341"/>
<keyword evidence="6 7" id="KW-0472">Membrane</keyword>
<dbReference type="InterPro" id="IPR010920">
    <property type="entry name" value="LSM_dom_sf"/>
</dbReference>
<dbReference type="Pfam" id="PF21082">
    <property type="entry name" value="MS_channel_3rd"/>
    <property type="match status" value="1"/>
</dbReference>
<feature type="transmembrane region" description="Helical" evidence="7">
    <location>
        <begin position="113"/>
        <end position="133"/>
    </location>
</feature>
<comment type="caution">
    <text evidence="11">The sequence shown here is derived from an EMBL/GenBank/DDBJ whole genome shotgun (WGS) entry which is preliminary data.</text>
</comment>
<dbReference type="InterPro" id="IPR049278">
    <property type="entry name" value="MS_channel_C"/>
</dbReference>
<dbReference type="HOGENOM" id="CLU_037945_0_4_7"/>
<evidence type="ECO:0000256" key="6">
    <source>
        <dbReference type="ARBA" id="ARBA00023136"/>
    </source>
</evidence>
<feature type="transmembrane region" description="Helical" evidence="7">
    <location>
        <begin position="208"/>
        <end position="228"/>
    </location>
</feature>
<dbReference type="InterPro" id="IPR011066">
    <property type="entry name" value="MscS_channel_C_sf"/>
</dbReference>
<comment type="similarity">
    <text evidence="2">Belongs to the MscS (TC 1.A.23) family.</text>
</comment>
<evidence type="ECO:0000256" key="3">
    <source>
        <dbReference type="ARBA" id="ARBA00022475"/>
    </source>
</evidence>
<dbReference type="Gene3D" id="3.30.70.100">
    <property type="match status" value="1"/>
</dbReference>
<feature type="domain" description="Mechanosensitive ion channel MscS" evidence="8">
    <location>
        <begin position="230"/>
        <end position="297"/>
    </location>
</feature>
<organism evidence="11 12">
    <name type="scientific">Helicobacter canis NCTC 12740</name>
    <dbReference type="NCBI Taxonomy" id="1357399"/>
    <lineage>
        <taxon>Bacteria</taxon>
        <taxon>Pseudomonadati</taxon>
        <taxon>Campylobacterota</taxon>
        <taxon>Epsilonproteobacteria</taxon>
        <taxon>Campylobacterales</taxon>
        <taxon>Helicobacteraceae</taxon>
        <taxon>Helicobacter</taxon>
    </lineage>
</organism>
<dbReference type="Pfam" id="PF21088">
    <property type="entry name" value="MS_channel_1st"/>
    <property type="match status" value="1"/>
</dbReference>
<dbReference type="PANTHER" id="PTHR43634">
    <property type="entry name" value="OW CONDUCTANCE MECHANOSENSITIVE CHANNEL"/>
    <property type="match status" value="1"/>
</dbReference>
<feature type="domain" description="Mechanosensitive ion channel MscS C-terminal" evidence="9">
    <location>
        <begin position="304"/>
        <end position="416"/>
    </location>
</feature>
<dbReference type="OrthoDB" id="9775207at2"/>
<sequence length="441" mass="49149">MKKLNALWCATMCFPYFIYATSHSLSEEGALLEHKLQVLLANTLLAIESILPTFCANLMCAKILLSLAIFALLWLCRSSLARLVIYLIDMLLHLSRQDVQTRKQIQQSLMKPISLFLFVVSINISLDVLYYPAASPHALEVWFKIAYVVNGAWFVIIVSQGYVATFLTNLAQKKTDHFRKEVINLLLKIGYFIIVVIALLWILKILGFNISAIIASLGLGGLAVALAVKDMLANFFASVMLLFDNSFSQGERIECGGVDGVVVEMGLRRTTIRTGDNALVLIPNAELANKSITNWSRRKAGRHIRFSIGLTYGTPPDKILQCIESIKAMLLAHPLIAKESTTQQTLDYILHLKKNIVSLDDYLGYKHSVYVVLDELADSSMNILVYCFSKGVSLEEYLLAKEQVIVEILRIIDNLGLSLAFPSQSLYVESLPQIDGPKPSS</sequence>
<dbReference type="Pfam" id="PF00924">
    <property type="entry name" value="MS_channel_2nd"/>
    <property type="match status" value="1"/>
</dbReference>
<evidence type="ECO:0000256" key="1">
    <source>
        <dbReference type="ARBA" id="ARBA00004651"/>
    </source>
</evidence>
<dbReference type="AlphaFoldDB" id="V8CJ37"/>
<feature type="transmembrane region" description="Helical" evidence="7">
    <location>
        <begin position="182"/>
        <end position="202"/>
    </location>
</feature>
<evidence type="ECO:0008006" key="13">
    <source>
        <dbReference type="Google" id="ProtNLM"/>
    </source>
</evidence>
<feature type="transmembrane region" description="Helical" evidence="7">
    <location>
        <begin position="145"/>
        <end position="170"/>
    </location>
</feature>
<evidence type="ECO:0000256" key="5">
    <source>
        <dbReference type="ARBA" id="ARBA00022989"/>
    </source>
</evidence>
<evidence type="ECO:0000256" key="4">
    <source>
        <dbReference type="ARBA" id="ARBA00022692"/>
    </source>
</evidence>
<dbReference type="eggNOG" id="COG0668">
    <property type="taxonomic scope" value="Bacteria"/>
</dbReference>